<dbReference type="Pfam" id="PF04542">
    <property type="entry name" value="Sigma70_r2"/>
    <property type="match status" value="1"/>
</dbReference>
<dbReference type="SUPFAM" id="SSF88946">
    <property type="entry name" value="Sigma2 domain of RNA polymerase sigma factors"/>
    <property type="match status" value="1"/>
</dbReference>
<dbReference type="GO" id="GO:0006352">
    <property type="term" value="P:DNA-templated transcription initiation"/>
    <property type="evidence" value="ECO:0007669"/>
    <property type="project" value="InterPro"/>
</dbReference>
<dbReference type="InterPro" id="IPR013325">
    <property type="entry name" value="RNA_pol_sigma_r2"/>
</dbReference>
<evidence type="ECO:0000256" key="5">
    <source>
        <dbReference type="ARBA" id="ARBA00023163"/>
    </source>
</evidence>
<dbReference type="PANTHER" id="PTHR43133:SF50">
    <property type="entry name" value="ECF RNA POLYMERASE SIGMA FACTOR SIGM"/>
    <property type="match status" value="1"/>
</dbReference>
<dbReference type="Pfam" id="PF08281">
    <property type="entry name" value="Sigma70_r4_2"/>
    <property type="match status" value="1"/>
</dbReference>
<evidence type="ECO:0000313" key="8">
    <source>
        <dbReference type="EMBL" id="UWZ60184.1"/>
    </source>
</evidence>
<sequence length="169" mass="18942">MTFEEFVHSRGAALVRFARLLTGDEHRADDLVQEVLAKAFVHWRQVAAAQRPDVYVRRMLVNANSSWWRRRSSREVAAAEPTPAGGPAAAEDIGTAVAARDELWRMVLALPVRQRAVLVLRYYEDLDDAAIAEILGCTTTTVRTTALRGLTTLRTRHRPVPDDLPRSAR</sequence>
<protein>
    <submittedName>
        <fullName evidence="8">SigE family RNA polymerase sigma factor</fullName>
    </submittedName>
</protein>
<keyword evidence="5" id="KW-0804">Transcription</keyword>
<dbReference type="Gene3D" id="1.10.10.10">
    <property type="entry name" value="Winged helix-like DNA-binding domain superfamily/Winged helix DNA-binding domain"/>
    <property type="match status" value="1"/>
</dbReference>
<dbReference type="Proteomes" id="UP001058003">
    <property type="component" value="Chromosome"/>
</dbReference>
<dbReference type="RefSeq" id="WP_033367203.1">
    <property type="nucleotide sequence ID" value="NZ_CP073767.1"/>
</dbReference>
<accession>A0A9Q9IV70</accession>
<keyword evidence="3" id="KW-0731">Sigma factor</keyword>
<evidence type="ECO:0000256" key="4">
    <source>
        <dbReference type="ARBA" id="ARBA00023125"/>
    </source>
</evidence>
<evidence type="ECO:0000313" key="9">
    <source>
        <dbReference type="Proteomes" id="UP001058003"/>
    </source>
</evidence>
<evidence type="ECO:0000256" key="1">
    <source>
        <dbReference type="ARBA" id="ARBA00010641"/>
    </source>
</evidence>
<keyword evidence="4" id="KW-0238">DNA-binding</keyword>
<dbReference type="Gene3D" id="1.10.1740.10">
    <property type="match status" value="1"/>
</dbReference>
<dbReference type="InterPro" id="IPR039425">
    <property type="entry name" value="RNA_pol_sigma-70-like"/>
</dbReference>
<keyword evidence="9" id="KW-1185">Reference proteome</keyword>
<evidence type="ECO:0000256" key="2">
    <source>
        <dbReference type="ARBA" id="ARBA00023015"/>
    </source>
</evidence>
<gene>
    <name evidence="8" type="ORF">Daura_48850</name>
</gene>
<dbReference type="AlphaFoldDB" id="A0A9Q9IV70"/>
<feature type="domain" description="RNA polymerase sigma factor 70 region 4 type 2" evidence="7">
    <location>
        <begin position="101"/>
        <end position="153"/>
    </location>
</feature>
<reference evidence="8" key="1">
    <citation type="submission" date="2021-04" db="EMBL/GenBank/DDBJ databases">
        <title>Dactylosporangium aurantiacum NRRL B-8018 full assembly.</title>
        <authorList>
            <person name="Hartkoorn R.C."/>
            <person name="Beaudoing E."/>
            <person name="Hot D."/>
        </authorList>
    </citation>
    <scope>NUCLEOTIDE SEQUENCE</scope>
    <source>
        <strain evidence="8">NRRL B-8018</strain>
    </source>
</reference>
<dbReference type="InterPro" id="IPR014325">
    <property type="entry name" value="RNA_pol_sigma-E_actinobac"/>
</dbReference>
<dbReference type="NCBIfam" id="TIGR02937">
    <property type="entry name" value="sigma70-ECF"/>
    <property type="match status" value="1"/>
</dbReference>
<name>A0A9Q9IV70_9ACTN</name>
<evidence type="ECO:0000256" key="3">
    <source>
        <dbReference type="ARBA" id="ARBA00023082"/>
    </source>
</evidence>
<evidence type="ECO:0000259" key="6">
    <source>
        <dbReference type="Pfam" id="PF04542"/>
    </source>
</evidence>
<dbReference type="EMBL" id="CP073767">
    <property type="protein sequence ID" value="UWZ60184.1"/>
    <property type="molecule type" value="Genomic_DNA"/>
</dbReference>
<dbReference type="InterPro" id="IPR013249">
    <property type="entry name" value="RNA_pol_sigma70_r4_t2"/>
</dbReference>
<dbReference type="KEGG" id="daur:Daura_48850"/>
<dbReference type="OrthoDB" id="3692620at2"/>
<comment type="similarity">
    <text evidence="1">Belongs to the sigma-70 factor family. ECF subfamily.</text>
</comment>
<evidence type="ECO:0000259" key="7">
    <source>
        <dbReference type="Pfam" id="PF08281"/>
    </source>
</evidence>
<dbReference type="InterPro" id="IPR036388">
    <property type="entry name" value="WH-like_DNA-bd_sf"/>
</dbReference>
<feature type="domain" description="RNA polymerase sigma-70 region 2" evidence="6">
    <location>
        <begin position="10"/>
        <end position="73"/>
    </location>
</feature>
<organism evidence="8 9">
    <name type="scientific">Dactylosporangium aurantiacum</name>
    <dbReference type="NCBI Taxonomy" id="35754"/>
    <lineage>
        <taxon>Bacteria</taxon>
        <taxon>Bacillati</taxon>
        <taxon>Actinomycetota</taxon>
        <taxon>Actinomycetes</taxon>
        <taxon>Micromonosporales</taxon>
        <taxon>Micromonosporaceae</taxon>
        <taxon>Dactylosporangium</taxon>
    </lineage>
</organism>
<dbReference type="GO" id="GO:0016987">
    <property type="term" value="F:sigma factor activity"/>
    <property type="evidence" value="ECO:0007669"/>
    <property type="project" value="UniProtKB-KW"/>
</dbReference>
<dbReference type="NCBIfam" id="TIGR02983">
    <property type="entry name" value="SigE-fam_strep"/>
    <property type="match status" value="1"/>
</dbReference>
<dbReference type="GO" id="GO:0003677">
    <property type="term" value="F:DNA binding"/>
    <property type="evidence" value="ECO:0007669"/>
    <property type="project" value="UniProtKB-KW"/>
</dbReference>
<dbReference type="PANTHER" id="PTHR43133">
    <property type="entry name" value="RNA POLYMERASE ECF-TYPE SIGMA FACTO"/>
    <property type="match status" value="1"/>
</dbReference>
<dbReference type="SUPFAM" id="SSF88659">
    <property type="entry name" value="Sigma3 and sigma4 domains of RNA polymerase sigma factors"/>
    <property type="match status" value="1"/>
</dbReference>
<keyword evidence="2" id="KW-0805">Transcription regulation</keyword>
<proteinExistence type="inferred from homology"/>
<dbReference type="InterPro" id="IPR007627">
    <property type="entry name" value="RNA_pol_sigma70_r2"/>
</dbReference>
<dbReference type="InterPro" id="IPR013324">
    <property type="entry name" value="RNA_pol_sigma_r3/r4-like"/>
</dbReference>
<dbReference type="InterPro" id="IPR014284">
    <property type="entry name" value="RNA_pol_sigma-70_dom"/>
</dbReference>